<dbReference type="GO" id="GO:0008483">
    <property type="term" value="F:transaminase activity"/>
    <property type="evidence" value="ECO:0007669"/>
    <property type="project" value="TreeGrafter"/>
</dbReference>
<dbReference type="AlphaFoldDB" id="A0AAN8XHB1"/>
<dbReference type="PANTHER" id="PTHR43795:SF39">
    <property type="entry name" value="AMINOTRANSFERASE CLASS I_CLASSII DOMAIN-CONTAINING PROTEIN"/>
    <property type="match status" value="1"/>
</dbReference>
<gene>
    <name evidence="3" type="ORF">SK128_002087</name>
</gene>
<evidence type="ECO:0000256" key="1">
    <source>
        <dbReference type="ARBA" id="ARBA00022898"/>
    </source>
</evidence>
<proteinExistence type="predicted"/>
<dbReference type="PANTHER" id="PTHR43795">
    <property type="entry name" value="BIFUNCTIONAL ASPARTATE AMINOTRANSFERASE AND GLUTAMATE/ASPARTATE-PREPHENATE AMINOTRANSFERASE-RELATED"/>
    <property type="match status" value="1"/>
</dbReference>
<dbReference type="Pfam" id="PF00155">
    <property type="entry name" value="Aminotran_1_2"/>
    <property type="match status" value="1"/>
</dbReference>
<name>A0AAN8XHB1_HALRR</name>
<dbReference type="GO" id="GO:0030170">
    <property type="term" value="F:pyridoxal phosphate binding"/>
    <property type="evidence" value="ECO:0007669"/>
    <property type="project" value="InterPro"/>
</dbReference>
<keyword evidence="4" id="KW-1185">Reference proteome</keyword>
<organism evidence="3 4">
    <name type="scientific">Halocaridina rubra</name>
    <name type="common">Hawaiian red shrimp</name>
    <dbReference type="NCBI Taxonomy" id="373956"/>
    <lineage>
        <taxon>Eukaryota</taxon>
        <taxon>Metazoa</taxon>
        <taxon>Ecdysozoa</taxon>
        <taxon>Arthropoda</taxon>
        <taxon>Crustacea</taxon>
        <taxon>Multicrustacea</taxon>
        <taxon>Malacostraca</taxon>
        <taxon>Eumalacostraca</taxon>
        <taxon>Eucarida</taxon>
        <taxon>Decapoda</taxon>
        <taxon>Pleocyemata</taxon>
        <taxon>Caridea</taxon>
        <taxon>Atyoidea</taxon>
        <taxon>Atyidae</taxon>
        <taxon>Halocaridina</taxon>
    </lineage>
</organism>
<dbReference type="InterPro" id="IPR015422">
    <property type="entry name" value="PyrdxlP-dep_Trfase_small"/>
</dbReference>
<dbReference type="GO" id="GO:0006520">
    <property type="term" value="P:amino acid metabolic process"/>
    <property type="evidence" value="ECO:0007669"/>
    <property type="project" value="TreeGrafter"/>
</dbReference>
<dbReference type="InterPro" id="IPR050478">
    <property type="entry name" value="Ethylene_sulfur-biosynth"/>
</dbReference>
<dbReference type="SUPFAM" id="SSF53383">
    <property type="entry name" value="PLP-dependent transferases"/>
    <property type="match status" value="1"/>
</dbReference>
<dbReference type="Proteomes" id="UP001381693">
    <property type="component" value="Unassembled WGS sequence"/>
</dbReference>
<dbReference type="InterPro" id="IPR015424">
    <property type="entry name" value="PyrdxlP-dep_Trfase"/>
</dbReference>
<accession>A0AAN8XHB1</accession>
<protein>
    <recommendedName>
        <fullName evidence="2">Aminotransferase class I/classII large domain-containing protein</fullName>
    </recommendedName>
</protein>
<evidence type="ECO:0000259" key="2">
    <source>
        <dbReference type="Pfam" id="PF00155"/>
    </source>
</evidence>
<evidence type="ECO:0000313" key="4">
    <source>
        <dbReference type="Proteomes" id="UP001381693"/>
    </source>
</evidence>
<dbReference type="InterPro" id="IPR004839">
    <property type="entry name" value="Aminotransferase_I/II_large"/>
</dbReference>
<reference evidence="3 4" key="1">
    <citation type="submission" date="2023-11" db="EMBL/GenBank/DDBJ databases">
        <title>Halocaridina rubra genome assembly.</title>
        <authorList>
            <person name="Smith C."/>
        </authorList>
    </citation>
    <scope>NUCLEOTIDE SEQUENCE [LARGE SCALE GENOMIC DNA]</scope>
    <source>
        <strain evidence="3">EP-1</strain>
        <tissue evidence="3">Whole</tissue>
    </source>
</reference>
<comment type="caution">
    <text evidence="3">The sequence shown here is derived from an EMBL/GenBank/DDBJ whole genome shotgun (WGS) entry which is preliminary data.</text>
</comment>
<evidence type="ECO:0000313" key="3">
    <source>
        <dbReference type="EMBL" id="KAK7084312.1"/>
    </source>
</evidence>
<sequence>MDFGLAGLRLGIIYSFNEEVVKALTPLGTYKCVPHIIQHAAATIVNDKAWCDEFYLPTVKEKLRNAYERGYDRLTSMGIKVRRATAGCFLWFNLQPYLKRQTEEEEMELQNELLDAGLYIVPGTKLYCNSPGWFRIVFSVSPKELEVGLDRLEIVLKARKERNMRDN</sequence>
<feature type="domain" description="Aminotransferase class I/classII large" evidence="2">
    <location>
        <begin position="2"/>
        <end position="152"/>
    </location>
</feature>
<dbReference type="EMBL" id="JAXCGZ010002151">
    <property type="protein sequence ID" value="KAK7084312.1"/>
    <property type="molecule type" value="Genomic_DNA"/>
</dbReference>
<dbReference type="Gene3D" id="3.90.1150.10">
    <property type="entry name" value="Aspartate Aminotransferase, domain 1"/>
    <property type="match status" value="1"/>
</dbReference>
<keyword evidence="1" id="KW-0663">Pyridoxal phosphate</keyword>